<dbReference type="PANTHER" id="PTHR43725:SF54">
    <property type="entry name" value="UDP-N-ACETYL-D-QUINOVOSAMINE 4-EPIMERASE"/>
    <property type="match status" value="1"/>
</dbReference>
<dbReference type="EC" id="5.1.3.2" evidence="3"/>
<dbReference type="InterPro" id="IPR001509">
    <property type="entry name" value="Epimerase_deHydtase"/>
</dbReference>
<gene>
    <name evidence="3" type="primary">galE_6</name>
    <name evidence="3" type="ORF">GALL_257380</name>
</gene>
<comment type="caution">
    <text evidence="3">The sequence shown here is derived from an EMBL/GenBank/DDBJ whole genome shotgun (WGS) entry which is preliminary data.</text>
</comment>
<dbReference type="SUPFAM" id="SSF51735">
    <property type="entry name" value="NAD(P)-binding Rossmann-fold domains"/>
    <property type="match status" value="1"/>
</dbReference>
<accession>A0A1J5R8F9</accession>
<dbReference type="PANTHER" id="PTHR43725">
    <property type="entry name" value="UDP-GLUCOSE 4-EPIMERASE"/>
    <property type="match status" value="1"/>
</dbReference>
<keyword evidence="3" id="KW-0413">Isomerase</keyword>
<organism evidence="3">
    <name type="scientific">mine drainage metagenome</name>
    <dbReference type="NCBI Taxonomy" id="410659"/>
    <lineage>
        <taxon>unclassified sequences</taxon>
        <taxon>metagenomes</taxon>
        <taxon>ecological metagenomes</taxon>
    </lineage>
</organism>
<name>A0A1J5R8F9_9ZZZZ</name>
<dbReference type="InterPro" id="IPR036291">
    <property type="entry name" value="NAD(P)-bd_dom_sf"/>
</dbReference>
<sequence>MKTLIIFGGTGFIGMHYAAIVLQNESETQIIAADIKSFAGPFYERVLRAFVSAGRLRWVSCDVRQTISLDVVGSKGDLIANFAAIHREPGHEENEYYDTNLPGARNVCEFASRVGCKEIVFTSSISPYGPTEETKHEQSPLTPETPYGKSKKQAEEIHRAWVAAEPGRKLLIVRPGVVFGEGEGGNVTRLVRAVSKRYFVYMGNQGVRKAGGYVKELCNVIQFAREKLAASSDPTLTVNFGMYPTKTLKEFVDAIRAANGQRGIIPSVPRWAIMSAAVVAERLGKLVGKQVGLSPKRVRKLYRSTNIEARWLHENGYPYRYSIEEAFKDWKKDRPEDFR</sequence>
<evidence type="ECO:0000256" key="1">
    <source>
        <dbReference type="SAM" id="MobiDB-lite"/>
    </source>
</evidence>
<protein>
    <submittedName>
        <fullName evidence="3">UDP-glucose 4-epimerase</fullName>
        <ecNumber evidence="3">5.1.3.2</ecNumber>
    </submittedName>
</protein>
<dbReference type="GO" id="GO:0003978">
    <property type="term" value="F:UDP-glucose 4-epimerase activity"/>
    <property type="evidence" value="ECO:0007669"/>
    <property type="project" value="UniProtKB-EC"/>
</dbReference>
<evidence type="ECO:0000313" key="3">
    <source>
        <dbReference type="EMBL" id="OIQ92304.1"/>
    </source>
</evidence>
<feature type="domain" description="NAD-dependent epimerase/dehydratase" evidence="2">
    <location>
        <begin position="5"/>
        <end position="233"/>
    </location>
</feature>
<evidence type="ECO:0000259" key="2">
    <source>
        <dbReference type="Pfam" id="PF01370"/>
    </source>
</evidence>
<dbReference type="Gene3D" id="3.40.50.720">
    <property type="entry name" value="NAD(P)-binding Rossmann-like Domain"/>
    <property type="match status" value="1"/>
</dbReference>
<reference evidence="3" key="1">
    <citation type="submission" date="2016-10" db="EMBL/GenBank/DDBJ databases">
        <title>Sequence of Gallionella enrichment culture.</title>
        <authorList>
            <person name="Poehlein A."/>
            <person name="Muehling M."/>
            <person name="Daniel R."/>
        </authorList>
    </citation>
    <scope>NUCLEOTIDE SEQUENCE</scope>
</reference>
<dbReference type="EMBL" id="MLJW01000235">
    <property type="protein sequence ID" value="OIQ92304.1"/>
    <property type="molecule type" value="Genomic_DNA"/>
</dbReference>
<feature type="region of interest" description="Disordered" evidence="1">
    <location>
        <begin position="127"/>
        <end position="149"/>
    </location>
</feature>
<dbReference type="AlphaFoldDB" id="A0A1J5R8F9"/>
<dbReference type="Pfam" id="PF01370">
    <property type="entry name" value="Epimerase"/>
    <property type="match status" value="1"/>
</dbReference>
<proteinExistence type="predicted"/>